<organism evidence="1 2">
    <name type="scientific">Spirosoma endbachense</name>
    <dbReference type="NCBI Taxonomy" id="2666025"/>
    <lineage>
        <taxon>Bacteria</taxon>
        <taxon>Pseudomonadati</taxon>
        <taxon>Bacteroidota</taxon>
        <taxon>Cytophagia</taxon>
        <taxon>Cytophagales</taxon>
        <taxon>Cytophagaceae</taxon>
        <taxon>Spirosoma</taxon>
    </lineage>
</organism>
<dbReference type="RefSeq" id="WP_162386039.1">
    <property type="nucleotide sequence ID" value="NZ_CP045997.1"/>
</dbReference>
<evidence type="ECO:0000313" key="2">
    <source>
        <dbReference type="Proteomes" id="UP000464577"/>
    </source>
</evidence>
<dbReference type="EMBL" id="CP045997">
    <property type="protein sequence ID" value="QHV95629.1"/>
    <property type="molecule type" value="Genomic_DNA"/>
</dbReference>
<protein>
    <submittedName>
        <fullName evidence="1">Uncharacterized protein</fullName>
    </submittedName>
</protein>
<keyword evidence="2" id="KW-1185">Reference proteome</keyword>
<dbReference type="Proteomes" id="UP000464577">
    <property type="component" value="Chromosome"/>
</dbReference>
<evidence type="ECO:0000313" key="1">
    <source>
        <dbReference type="EMBL" id="QHV95629.1"/>
    </source>
</evidence>
<reference evidence="1 2" key="1">
    <citation type="submission" date="2019-11" db="EMBL/GenBank/DDBJ databases">
        <title>Spirosoma endbachense sp. nov., isolated from a natural salt meadow.</title>
        <authorList>
            <person name="Rojas J."/>
            <person name="Ambika Manirajan B."/>
            <person name="Ratering S."/>
            <person name="Suarez C."/>
            <person name="Geissler-Plaum R."/>
            <person name="Schnell S."/>
        </authorList>
    </citation>
    <scope>NUCLEOTIDE SEQUENCE [LARGE SCALE GENOMIC DNA]</scope>
    <source>
        <strain evidence="1 2">I-24</strain>
    </source>
</reference>
<accession>A0A6P1VVF5</accession>
<dbReference type="AlphaFoldDB" id="A0A6P1VVF5"/>
<name>A0A6P1VVF5_9BACT</name>
<dbReference type="KEGG" id="senf:GJR95_11710"/>
<proteinExistence type="predicted"/>
<sequence length="165" mass="17820">MADDFPIPIPGQSLGVSFAKTTRQQRQAIVSLLFMAYATQYPLVETKKATQAGSYLSVAPQSLPAVLASELGVSLEQAHELFGQGPAAVFGLLRSLPLAGRILALLLALFIVAPDSPEEISPITSKLLMIWGLETQVMPDELMPDLVRYGEQVSRFLSGKEFSSN</sequence>
<gene>
    <name evidence="1" type="ORF">GJR95_11710</name>
</gene>